<reference evidence="4" key="2">
    <citation type="submission" date="2016-01" db="EMBL/GenBank/DDBJ databases">
        <authorList>
            <person name="Poehlein A."/>
            <person name="Schlien K."/>
            <person name="Gottschalk G."/>
            <person name="Buckel W."/>
            <person name="Daniel R."/>
        </authorList>
    </citation>
    <scope>NUCLEOTIDE SEQUENCE [LARGE SCALE GENOMIC DNA]</scope>
    <source>
        <strain evidence="4">X2</strain>
    </source>
</reference>
<protein>
    <recommendedName>
        <fullName evidence="6">DUF4064 domain-containing protein</fullName>
    </recommendedName>
</protein>
<reference evidence="3" key="3">
    <citation type="submission" date="2016-11" db="EMBL/GenBank/DDBJ databases">
        <authorList>
            <person name="Varghese N."/>
            <person name="Submissions S."/>
        </authorList>
    </citation>
    <scope>NUCLEOTIDE SEQUENCE</scope>
    <source>
        <strain evidence="3">DSM 1682</strain>
    </source>
</reference>
<reference evidence="5" key="4">
    <citation type="submission" date="2016-11" db="EMBL/GenBank/DDBJ databases">
        <authorList>
            <person name="Jaros S."/>
            <person name="Januszkiewicz K."/>
            <person name="Wedrychowicz H."/>
        </authorList>
    </citation>
    <scope>NUCLEOTIDE SEQUENCE [LARGE SCALE GENOMIC DNA]</scope>
    <source>
        <strain evidence="5">DSM 1682</strain>
    </source>
</reference>
<feature type="transmembrane region" description="Helical" evidence="1">
    <location>
        <begin position="77"/>
        <end position="105"/>
    </location>
</feature>
<name>A0A0X8VA12_ANAPI</name>
<keyword evidence="1" id="KW-1133">Transmembrane helix</keyword>
<evidence type="ECO:0000313" key="4">
    <source>
        <dbReference type="Proteomes" id="UP000068026"/>
    </source>
</evidence>
<feature type="transmembrane region" description="Helical" evidence="1">
    <location>
        <begin position="46"/>
        <end position="65"/>
    </location>
</feature>
<evidence type="ECO:0000256" key="1">
    <source>
        <dbReference type="SAM" id="Phobius"/>
    </source>
</evidence>
<dbReference type="RefSeq" id="WP_236782343.1">
    <property type="nucleotide sequence ID" value="NZ_CP014223.1"/>
</dbReference>
<dbReference type="KEGG" id="cpro:CPRO_21970"/>
<evidence type="ECO:0008006" key="6">
    <source>
        <dbReference type="Google" id="ProtNLM"/>
    </source>
</evidence>
<keyword evidence="4" id="KW-1185">Reference proteome</keyword>
<proteinExistence type="predicted"/>
<accession>A0A0X8VA12</accession>
<feature type="transmembrane region" description="Helical" evidence="1">
    <location>
        <begin position="117"/>
        <end position="145"/>
    </location>
</feature>
<dbReference type="EMBL" id="FQUA01000008">
    <property type="protein sequence ID" value="SHE84373.1"/>
    <property type="molecule type" value="Genomic_DNA"/>
</dbReference>
<evidence type="ECO:0000313" key="2">
    <source>
        <dbReference type="EMBL" id="AMJ41777.1"/>
    </source>
</evidence>
<gene>
    <name evidence="2" type="ORF">CPRO_21970</name>
    <name evidence="3" type="ORF">SAMN02745151_01972</name>
</gene>
<evidence type="ECO:0000313" key="3">
    <source>
        <dbReference type="EMBL" id="SHE84373.1"/>
    </source>
</evidence>
<dbReference type="Proteomes" id="UP000068026">
    <property type="component" value="Chromosome"/>
</dbReference>
<sequence length="155" mass="16832">MNENNSATELENNMNADCGDLAVSTNIESAINIQTKVSEKTKKSKLLLVSGILGTLYLIYLITYFMGGMATDDQAQVIAGGLATMLVMPHMLCVGVAVLFTWIGWALRARWGALVAGILYSVSILAMFIYAPFVIIQLILSFVGFAKMKKSNEAK</sequence>
<evidence type="ECO:0000313" key="5">
    <source>
        <dbReference type="Proteomes" id="UP000184204"/>
    </source>
</evidence>
<keyword evidence="1" id="KW-0472">Membrane</keyword>
<dbReference type="Proteomes" id="UP000184204">
    <property type="component" value="Unassembled WGS sequence"/>
</dbReference>
<reference evidence="2 4" key="1">
    <citation type="journal article" date="2016" name="Genome Announc.">
        <title>Complete Genome Sequence of the Amino Acid-Fermenting Clostridium propionicum X2 (DSM 1682).</title>
        <authorList>
            <person name="Poehlein A."/>
            <person name="Schlien K."/>
            <person name="Chowdhury N.P."/>
            <person name="Gottschalk G."/>
            <person name="Buckel W."/>
            <person name="Daniel R."/>
        </authorList>
    </citation>
    <scope>NUCLEOTIDE SEQUENCE [LARGE SCALE GENOMIC DNA]</scope>
    <source>
        <strain evidence="2 4">X2</strain>
    </source>
</reference>
<keyword evidence="1" id="KW-0812">Transmembrane</keyword>
<dbReference type="EMBL" id="CP014223">
    <property type="protein sequence ID" value="AMJ41777.1"/>
    <property type="molecule type" value="Genomic_DNA"/>
</dbReference>
<dbReference type="AlphaFoldDB" id="A0A0X8VA12"/>
<organism evidence="3 5">
    <name type="scientific">Anaerotignum propionicum DSM 1682</name>
    <dbReference type="NCBI Taxonomy" id="991789"/>
    <lineage>
        <taxon>Bacteria</taxon>
        <taxon>Bacillati</taxon>
        <taxon>Bacillota</taxon>
        <taxon>Clostridia</taxon>
        <taxon>Lachnospirales</taxon>
        <taxon>Anaerotignaceae</taxon>
        <taxon>Anaerotignum</taxon>
    </lineage>
</organism>